<evidence type="ECO:0000313" key="6">
    <source>
        <dbReference type="EMBL" id="KAI6646310.1"/>
    </source>
</evidence>
<organism evidence="6 7">
    <name type="scientific">Oopsacas minuta</name>
    <dbReference type="NCBI Taxonomy" id="111878"/>
    <lineage>
        <taxon>Eukaryota</taxon>
        <taxon>Metazoa</taxon>
        <taxon>Porifera</taxon>
        <taxon>Hexactinellida</taxon>
        <taxon>Hexasterophora</taxon>
        <taxon>Lyssacinosida</taxon>
        <taxon>Leucopsacidae</taxon>
        <taxon>Oopsacas</taxon>
    </lineage>
</organism>
<reference evidence="6 7" key="1">
    <citation type="journal article" date="2023" name="BMC Biol.">
        <title>The compact genome of the sponge Oopsacas minuta (Hexactinellida) is lacking key metazoan core genes.</title>
        <authorList>
            <person name="Santini S."/>
            <person name="Schenkelaars Q."/>
            <person name="Jourda C."/>
            <person name="Duchesne M."/>
            <person name="Belahbib H."/>
            <person name="Rocher C."/>
            <person name="Selva M."/>
            <person name="Riesgo A."/>
            <person name="Vervoort M."/>
            <person name="Leys S.P."/>
            <person name="Kodjabachian L."/>
            <person name="Le Bivic A."/>
            <person name="Borchiellini C."/>
            <person name="Claverie J.M."/>
            <person name="Renard E."/>
        </authorList>
    </citation>
    <scope>NUCLEOTIDE SEQUENCE [LARGE SCALE GENOMIC DNA]</scope>
    <source>
        <strain evidence="6">SPO-2</strain>
    </source>
</reference>
<feature type="disulfide bond" evidence="3">
    <location>
        <begin position="262"/>
        <end position="269"/>
    </location>
</feature>
<keyword evidence="4" id="KW-0732">Signal</keyword>
<dbReference type="Pfam" id="PF00026">
    <property type="entry name" value="Asp"/>
    <property type="match status" value="1"/>
</dbReference>
<dbReference type="EMBL" id="JAKMXF010000356">
    <property type="protein sequence ID" value="KAI6646310.1"/>
    <property type="molecule type" value="Genomic_DNA"/>
</dbReference>
<dbReference type="PANTHER" id="PTHR47966:SF51">
    <property type="entry name" value="BETA-SITE APP-CLEAVING ENZYME, ISOFORM A-RELATED"/>
    <property type="match status" value="1"/>
</dbReference>
<keyword evidence="3" id="KW-1015">Disulfide bond</keyword>
<dbReference type="PANTHER" id="PTHR47966">
    <property type="entry name" value="BETA-SITE APP-CLEAVING ENZYME, ISOFORM A-RELATED"/>
    <property type="match status" value="1"/>
</dbReference>
<dbReference type="PRINTS" id="PR00792">
    <property type="entry name" value="PEPSIN"/>
</dbReference>
<dbReference type="InterPro" id="IPR001461">
    <property type="entry name" value="Aspartic_peptidase_A1"/>
</dbReference>
<accession>A0AAV7JCV8</accession>
<dbReference type="SUPFAM" id="SSF50630">
    <property type="entry name" value="Acid proteases"/>
    <property type="match status" value="1"/>
</dbReference>
<comment type="similarity">
    <text evidence="1">Belongs to the peptidase A1 family.</text>
</comment>
<feature type="disulfide bond" evidence="3">
    <location>
        <begin position="304"/>
        <end position="338"/>
    </location>
</feature>
<feature type="signal peptide" evidence="4">
    <location>
        <begin position="1"/>
        <end position="21"/>
    </location>
</feature>
<dbReference type="Gene3D" id="2.60.40.1960">
    <property type="match status" value="1"/>
</dbReference>
<gene>
    <name evidence="6" type="ORF">LOD99_9262</name>
</gene>
<keyword evidence="6" id="KW-0645">Protease</keyword>
<name>A0AAV7JCV8_9METZ</name>
<evidence type="ECO:0000256" key="3">
    <source>
        <dbReference type="PIRSR" id="PIRSR601461-2"/>
    </source>
</evidence>
<evidence type="ECO:0000256" key="4">
    <source>
        <dbReference type="SAM" id="SignalP"/>
    </source>
</evidence>
<feature type="chain" id="PRO_5043698024" evidence="4">
    <location>
        <begin position="22"/>
        <end position="381"/>
    </location>
</feature>
<dbReference type="PROSITE" id="PS51767">
    <property type="entry name" value="PEPTIDASE_A1"/>
    <property type="match status" value="1"/>
</dbReference>
<dbReference type="Proteomes" id="UP001165289">
    <property type="component" value="Unassembled WGS sequence"/>
</dbReference>
<proteinExistence type="inferred from homology"/>
<dbReference type="InterPro" id="IPR033121">
    <property type="entry name" value="PEPTIDASE_A1"/>
</dbReference>
<evidence type="ECO:0000313" key="7">
    <source>
        <dbReference type="Proteomes" id="UP001165289"/>
    </source>
</evidence>
<dbReference type="CDD" id="cd05471">
    <property type="entry name" value="pepsin_like"/>
    <property type="match status" value="1"/>
</dbReference>
<evidence type="ECO:0000256" key="1">
    <source>
        <dbReference type="ARBA" id="ARBA00007447"/>
    </source>
</evidence>
<evidence type="ECO:0000259" key="5">
    <source>
        <dbReference type="PROSITE" id="PS51767"/>
    </source>
</evidence>
<comment type="caution">
    <text evidence="6">The sequence shown here is derived from an EMBL/GenBank/DDBJ whole genome shotgun (WGS) entry which is preliminary data.</text>
</comment>
<dbReference type="AlphaFoldDB" id="A0AAV7JCV8"/>
<keyword evidence="7" id="KW-1185">Reference proteome</keyword>
<dbReference type="GO" id="GO:0006508">
    <property type="term" value="P:proteolysis"/>
    <property type="evidence" value="ECO:0007669"/>
    <property type="project" value="UniProtKB-KW"/>
</dbReference>
<sequence>MYTRVCLLCIIVTLSLGYVASKPGVEKKDKIFSLNFDVINPRDRNCELMGNTSNCGVELSGTVDSAQLANIDHGMKYITIIYIGKDTFRVQLDTGSNVLWVCSDMGKDCEKHNQYIIDKKNLDKYKQFKLVYGSGGVAGFEVIDDVHVTKYISIKKQTFGAAAILKFDIDDIDGVMGLNMDTSDGHTSVFYNMIHQKLLKEPIFAMNLKGGKSSKDGGMITFGGRHPKLFVDKTGVSAPMIDKLGRTFTHMTSLSLGKEVFCSDKIQTCSVNVDSGGSQIFAPAEFVSIIDKILEREKDNEIDCKKISAAPTIEIMFGKQRMTLESEYYTAIYGNGKCYTLVFENPTKAFDWQFGTPFFYKFYIEFNFTPKMEHIVFWEKK</sequence>
<dbReference type="InterPro" id="IPR034164">
    <property type="entry name" value="Pepsin-like_dom"/>
</dbReference>
<keyword evidence="6" id="KW-0378">Hydrolase</keyword>
<dbReference type="InterPro" id="IPR021109">
    <property type="entry name" value="Peptidase_aspartic_dom_sf"/>
</dbReference>
<evidence type="ECO:0000256" key="2">
    <source>
        <dbReference type="PIRSR" id="PIRSR601461-1"/>
    </source>
</evidence>
<protein>
    <submittedName>
        <fullName evidence="6">Lysosomal aspartic protease-like</fullName>
    </submittedName>
</protein>
<feature type="active site" evidence="2">
    <location>
        <position position="93"/>
    </location>
</feature>
<feature type="domain" description="Peptidase A1" evidence="5">
    <location>
        <begin position="77"/>
        <end position="378"/>
    </location>
</feature>
<feature type="active site" evidence="2">
    <location>
        <position position="274"/>
    </location>
</feature>
<dbReference type="GO" id="GO:0004190">
    <property type="term" value="F:aspartic-type endopeptidase activity"/>
    <property type="evidence" value="ECO:0007669"/>
    <property type="project" value="InterPro"/>
</dbReference>
<dbReference type="Gene3D" id="2.40.70.10">
    <property type="entry name" value="Acid Proteases"/>
    <property type="match status" value="2"/>
</dbReference>